<proteinExistence type="inferred from homology"/>
<feature type="binding site" evidence="7">
    <location>
        <position position="138"/>
    </location>
    <ligand>
        <name>S-adenosyl-L-methionine</name>
        <dbReference type="ChEBI" id="CHEBI:59789"/>
    </ligand>
</feature>
<evidence type="ECO:0000256" key="5">
    <source>
        <dbReference type="ARBA" id="ARBA00022691"/>
    </source>
</evidence>
<feature type="binding site" evidence="7">
    <location>
        <position position="142"/>
    </location>
    <ligand>
        <name>substrate</name>
    </ligand>
</feature>
<comment type="similarity">
    <text evidence="7">Belongs to the class I-like SAM-binding methyltransferase superfamily. TrmB family.</text>
</comment>
<dbReference type="InterPro" id="IPR055361">
    <property type="entry name" value="tRNA_methyltr_TrmB_bact"/>
</dbReference>
<evidence type="ECO:0000256" key="1">
    <source>
        <dbReference type="ARBA" id="ARBA00000142"/>
    </source>
</evidence>
<dbReference type="GO" id="GO:0008176">
    <property type="term" value="F:tRNA (guanine(46)-N7)-methyltransferase activity"/>
    <property type="evidence" value="ECO:0007669"/>
    <property type="project" value="UniProtKB-UniRule"/>
</dbReference>
<comment type="caution">
    <text evidence="7">Lacks conserved residue(s) required for the propagation of feature annotation.</text>
</comment>
<dbReference type="GO" id="GO:0043527">
    <property type="term" value="C:tRNA methyltransferase complex"/>
    <property type="evidence" value="ECO:0007669"/>
    <property type="project" value="TreeGrafter"/>
</dbReference>
<feature type="binding site" evidence="7">
    <location>
        <position position="63"/>
    </location>
    <ligand>
        <name>S-adenosyl-L-methionine</name>
        <dbReference type="ChEBI" id="CHEBI:59789"/>
    </ligand>
</feature>
<evidence type="ECO:0000313" key="9">
    <source>
        <dbReference type="Proteomes" id="UP000031465"/>
    </source>
</evidence>
<dbReference type="PATRIC" id="fig|362787.3.peg.1568"/>
<feature type="binding site" evidence="7">
    <location>
        <position position="174"/>
    </location>
    <ligand>
        <name>substrate</name>
    </ligand>
</feature>
<comment type="catalytic activity">
    <reaction evidence="1 7">
        <text>guanosine(46) in tRNA + S-adenosyl-L-methionine = N(7)-methylguanosine(46) in tRNA + S-adenosyl-L-homocysteine</text>
        <dbReference type="Rhea" id="RHEA:42708"/>
        <dbReference type="Rhea" id="RHEA-COMP:10188"/>
        <dbReference type="Rhea" id="RHEA-COMP:10189"/>
        <dbReference type="ChEBI" id="CHEBI:57856"/>
        <dbReference type="ChEBI" id="CHEBI:59789"/>
        <dbReference type="ChEBI" id="CHEBI:74269"/>
        <dbReference type="ChEBI" id="CHEBI:74480"/>
        <dbReference type="EC" id="2.1.1.33"/>
    </reaction>
</comment>
<organism evidence="8 9">
    <name type="scientific">Candidatus Protochlamydia amoebophila</name>
    <dbReference type="NCBI Taxonomy" id="362787"/>
    <lineage>
        <taxon>Bacteria</taxon>
        <taxon>Pseudomonadati</taxon>
        <taxon>Chlamydiota</taxon>
        <taxon>Chlamydiia</taxon>
        <taxon>Parachlamydiales</taxon>
        <taxon>Parachlamydiaceae</taxon>
        <taxon>Candidatus Protochlamydia</taxon>
    </lineage>
</organism>
<accession>A0A0C1H8M2</accession>
<keyword evidence="4 7" id="KW-0808">Transferase</keyword>
<comment type="function">
    <text evidence="2 7">Catalyzes the formation of N(7)-methylguanine at position 46 (m7G46) in tRNA.</text>
</comment>
<dbReference type="PANTHER" id="PTHR23417">
    <property type="entry name" value="3-DEOXY-D-MANNO-OCTULOSONIC-ACID TRANSFERASE/TRNA GUANINE-N 7 - -METHYLTRANSFERASE"/>
    <property type="match status" value="1"/>
</dbReference>
<dbReference type="InterPro" id="IPR029063">
    <property type="entry name" value="SAM-dependent_MTases_sf"/>
</dbReference>
<dbReference type="UniPathway" id="UPA00989"/>
<dbReference type="EMBL" id="JSAN01000101">
    <property type="protein sequence ID" value="KIC71228.1"/>
    <property type="molecule type" value="Genomic_DNA"/>
</dbReference>
<dbReference type="PROSITE" id="PS51625">
    <property type="entry name" value="SAM_MT_TRMB"/>
    <property type="match status" value="1"/>
</dbReference>
<dbReference type="Proteomes" id="UP000031465">
    <property type="component" value="Unassembled WGS sequence"/>
</dbReference>
<sequence>MAKLSVYMKPKDLKSPFKWEHRQIVIQDRVWYVPDQHLSDIPFIFPGWTHKQTFSQDKPIYLEYCSGNGAWIASKAIEQSQYNWVGIEKKFDRTRKIWSKIKKFELDNLLTICGEGFHVTRDFFANESVDAVFINFPDPWPKKRHAKHRIVQPAFVKEIHRILKNDKLFTLVTDDAAYSKIMIDVIYQTGGFISLFEAPYYTTSYPGYGSSYFEELWREKGKSIHYHVFRKI</sequence>
<dbReference type="Gene3D" id="3.40.50.150">
    <property type="entry name" value="Vaccinia Virus protein VP39"/>
    <property type="match status" value="1"/>
</dbReference>
<evidence type="ECO:0000256" key="3">
    <source>
        <dbReference type="ARBA" id="ARBA00022603"/>
    </source>
</evidence>
<dbReference type="HAMAP" id="MF_01057">
    <property type="entry name" value="tRNA_methyltr_TrmB"/>
    <property type="match status" value="1"/>
</dbReference>
<name>A0A0C1H8M2_9BACT</name>
<feature type="binding site" evidence="7">
    <location>
        <position position="88"/>
    </location>
    <ligand>
        <name>S-adenosyl-L-methionine</name>
        <dbReference type="ChEBI" id="CHEBI:59789"/>
    </ligand>
</feature>
<keyword evidence="5 7" id="KW-0949">S-adenosyl-L-methionine</keyword>
<protein>
    <recommendedName>
        <fullName evidence="7">tRNA (guanine-N(7)-)-methyltransferase</fullName>
        <ecNumber evidence="7">2.1.1.33</ecNumber>
    </recommendedName>
    <alternativeName>
        <fullName evidence="7">tRNA (guanine(46)-N(7))-methyltransferase</fullName>
    </alternativeName>
    <alternativeName>
        <fullName evidence="7">tRNA(m7G46)-methyltransferase</fullName>
    </alternativeName>
</protein>
<evidence type="ECO:0000256" key="6">
    <source>
        <dbReference type="ARBA" id="ARBA00022694"/>
    </source>
</evidence>
<evidence type="ECO:0000256" key="2">
    <source>
        <dbReference type="ARBA" id="ARBA00003015"/>
    </source>
</evidence>
<dbReference type="EC" id="2.1.1.33" evidence="7"/>
<comment type="caution">
    <text evidence="8">The sequence shown here is derived from an EMBL/GenBank/DDBJ whole genome shotgun (WGS) entry which is preliminary data.</text>
</comment>
<reference evidence="8 9" key="1">
    <citation type="journal article" date="2014" name="Mol. Biol. Evol.">
        <title>Massive expansion of Ubiquitination-related gene families within the Chlamydiae.</title>
        <authorList>
            <person name="Domman D."/>
            <person name="Collingro A."/>
            <person name="Lagkouvardos I."/>
            <person name="Gehre L."/>
            <person name="Weinmaier T."/>
            <person name="Rattei T."/>
            <person name="Subtil A."/>
            <person name="Horn M."/>
        </authorList>
    </citation>
    <scope>NUCLEOTIDE SEQUENCE [LARGE SCALE GENOMIC DNA]</scope>
    <source>
        <strain evidence="8 9">EI2</strain>
    </source>
</reference>
<dbReference type="SUPFAM" id="SSF53335">
    <property type="entry name" value="S-adenosyl-L-methionine-dependent methyltransferases"/>
    <property type="match status" value="1"/>
</dbReference>
<evidence type="ECO:0000256" key="7">
    <source>
        <dbReference type="HAMAP-Rule" id="MF_01057"/>
    </source>
</evidence>
<gene>
    <name evidence="7 8" type="primary">trmB</name>
    <name evidence="8" type="ORF">DB44_EC00040</name>
</gene>
<keyword evidence="3 7" id="KW-0489">Methyltransferase</keyword>
<evidence type="ECO:0000313" key="8">
    <source>
        <dbReference type="EMBL" id="KIC71228.1"/>
    </source>
</evidence>
<dbReference type="Pfam" id="PF02390">
    <property type="entry name" value="Methyltransf_4"/>
    <property type="match status" value="1"/>
</dbReference>
<dbReference type="PANTHER" id="PTHR23417:SF14">
    <property type="entry name" value="PENTACOTRIPEPTIDE-REPEAT REGION OF PRORP DOMAIN-CONTAINING PROTEIN"/>
    <property type="match status" value="1"/>
</dbReference>
<keyword evidence="6 7" id="KW-0819">tRNA processing</keyword>
<feature type="binding site" evidence="7">
    <location>
        <position position="115"/>
    </location>
    <ligand>
        <name>S-adenosyl-L-methionine</name>
        <dbReference type="ChEBI" id="CHEBI:59789"/>
    </ligand>
</feature>
<evidence type="ECO:0000256" key="4">
    <source>
        <dbReference type="ARBA" id="ARBA00022679"/>
    </source>
</evidence>
<comment type="pathway">
    <text evidence="7">tRNA modification; N(7)-methylguanine-tRNA biosynthesis.</text>
</comment>
<dbReference type="AlphaFoldDB" id="A0A0C1H8M2"/>
<dbReference type="InterPro" id="IPR003358">
    <property type="entry name" value="tRNA_(Gua-N-7)_MeTrfase_Trmb"/>
</dbReference>